<dbReference type="PANTHER" id="PTHR12526:SF600">
    <property type="entry name" value="GLYCOSYL TRANSFERASE GROUP 1"/>
    <property type="match status" value="1"/>
</dbReference>
<sequence>MRNRMMAESVSSCGPVLVVSLYGKPSLAGGIRMEPLGRRSAQEHWGSRQGGMFALAPDERARLSALVDEFCPNTVILEHVALAGLLEAAPPAGMSVIFDMHNIESDLARRMAEAEPVWRFGRRRRMLDVAGRLAAAEQRIKGAASAIWVCSRQDQDRWKALTGQDAYVVPNAIPPLAEAMPLRPRNGTIGPSLIFVGHLRYAPNRRAVQELCSQVLPALRRAGADTHLTIAGRDPGRRVKRLAKPDVRIVPNATELSALLSEADITVIPLREGGGTRIKILEAIASGVLVVATDLAVEGLELEHGRHFIRAETGQQMADAVMGLIADPDRAQDMRDEARAFIMQRYSQAAVTNTIRRGLAAASRRSDAPAPA</sequence>
<reference evidence="1 2" key="1">
    <citation type="submission" date="2023-11" db="EMBL/GenBank/DDBJ databases">
        <authorList>
            <person name="Bao R."/>
        </authorList>
    </citation>
    <scope>NUCLEOTIDE SEQUENCE [LARGE SCALE GENOMIC DNA]</scope>
    <source>
        <strain evidence="1 2">PJ23</strain>
    </source>
</reference>
<proteinExistence type="predicted"/>
<dbReference type="Gene3D" id="3.40.50.2000">
    <property type="entry name" value="Glycogen Phosphorylase B"/>
    <property type="match status" value="2"/>
</dbReference>
<evidence type="ECO:0000313" key="1">
    <source>
        <dbReference type="EMBL" id="MDX6807173.1"/>
    </source>
</evidence>
<organism evidence="1 2">
    <name type="scientific">Terrihabitans rhizophilus</name>
    <dbReference type="NCBI Taxonomy" id="3092662"/>
    <lineage>
        <taxon>Bacteria</taxon>
        <taxon>Pseudomonadati</taxon>
        <taxon>Pseudomonadota</taxon>
        <taxon>Alphaproteobacteria</taxon>
        <taxon>Hyphomicrobiales</taxon>
        <taxon>Terrihabitans</taxon>
    </lineage>
</organism>
<dbReference type="SUPFAM" id="SSF53756">
    <property type="entry name" value="UDP-Glycosyltransferase/glycogen phosphorylase"/>
    <property type="match status" value="1"/>
</dbReference>
<dbReference type="CDD" id="cd03801">
    <property type="entry name" value="GT4_PimA-like"/>
    <property type="match status" value="1"/>
</dbReference>
<protein>
    <submittedName>
        <fullName evidence="1">Glycosyltransferase family 4 protein</fullName>
    </submittedName>
</protein>
<dbReference type="Proteomes" id="UP001274321">
    <property type="component" value="Unassembled WGS sequence"/>
</dbReference>
<keyword evidence="2" id="KW-1185">Reference proteome</keyword>
<dbReference type="RefSeq" id="WP_319845295.1">
    <property type="nucleotide sequence ID" value="NZ_JAXAFJ010000009.1"/>
</dbReference>
<evidence type="ECO:0000313" key="2">
    <source>
        <dbReference type="Proteomes" id="UP001274321"/>
    </source>
</evidence>
<dbReference type="EMBL" id="JAXAFJ010000009">
    <property type="protein sequence ID" value="MDX6807173.1"/>
    <property type="molecule type" value="Genomic_DNA"/>
</dbReference>
<accession>A0ABU4RQP6</accession>
<dbReference type="Pfam" id="PF13692">
    <property type="entry name" value="Glyco_trans_1_4"/>
    <property type="match status" value="1"/>
</dbReference>
<comment type="caution">
    <text evidence="1">The sequence shown here is derived from an EMBL/GenBank/DDBJ whole genome shotgun (WGS) entry which is preliminary data.</text>
</comment>
<dbReference type="PANTHER" id="PTHR12526">
    <property type="entry name" value="GLYCOSYLTRANSFERASE"/>
    <property type="match status" value="1"/>
</dbReference>
<gene>
    <name evidence="1" type="ORF">SCD90_13965</name>
</gene>
<name>A0ABU4RQP6_9HYPH</name>